<dbReference type="EMBL" id="VIGI01000006">
    <property type="protein sequence ID" value="KAB8298634.1"/>
    <property type="molecule type" value="Genomic_DNA"/>
</dbReference>
<reference evidence="2 3" key="1">
    <citation type="submission" date="2019-06" db="EMBL/GenBank/DDBJ databases">
        <title>Genome Sequence of the Brown Rot Fungal Pathogen Monilinia laxa.</title>
        <authorList>
            <person name="De Miccolis Angelini R.M."/>
            <person name="Landi L."/>
            <person name="Abate D."/>
            <person name="Pollastro S."/>
            <person name="Romanazzi G."/>
            <person name="Faretra F."/>
        </authorList>
    </citation>
    <scope>NUCLEOTIDE SEQUENCE [LARGE SCALE GENOMIC DNA]</scope>
    <source>
        <strain evidence="2 3">Mlax316</strain>
    </source>
</reference>
<dbReference type="Proteomes" id="UP000326757">
    <property type="component" value="Unassembled WGS sequence"/>
</dbReference>
<evidence type="ECO:0000313" key="2">
    <source>
        <dbReference type="EMBL" id="KAB8298634.1"/>
    </source>
</evidence>
<dbReference type="AlphaFoldDB" id="A0A5N6K7D1"/>
<feature type="compositionally biased region" description="Polar residues" evidence="1">
    <location>
        <begin position="39"/>
        <end position="60"/>
    </location>
</feature>
<gene>
    <name evidence="2" type="ORF">EYC80_000813</name>
</gene>
<proteinExistence type="predicted"/>
<keyword evidence="3" id="KW-1185">Reference proteome</keyword>
<name>A0A5N6K7D1_MONLA</name>
<protein>
    <submittedName>
        <fullName evidence="2">Uncharacterized protein</fullName>
    </submittedName>
</protein>
<comment type="caution">
    <text evidence="2">The sequence shown here is derived from an EMBL/GenBank/DDBJ whole genome shotgun (WGS) entry which is preliminary data.</text>
</comment>
<evidence type="ECO:0000313" key="3">
    <source>
        <dbReference type="Proteomes" id="UP000326757"/>
    </source>
</evidence>
<sequence>MSSNNPHSISSLQHEQTNQAYYPAIYNRRTLESERDYRPTNSTDNAQRGSRGNSANNGQISNYAMVREQGFHGMKTFMESHGLRLWHDEDVQKAHQIIDKMRELDEQHEDCAPLDEQSVDEDFHGRGFEEEMGNEISVGNTYRNSGDENGGIGMGGFGLAAQQQEVSHGERCFIPDELEGDDVGGGCEGFWDREEHFDTSGVDRDEGYNDFAFSGCEDDGHDGNGYDYDDNDCDGYDYDDNDCDGYDYDGDYDSYYD</sequence>
<evidence type="ECO:0000256" key="1">
    <source>
        <dbReference type="SAM" id="MobiDB-lite"/>
    </source>
</evidence>
<organism evidence="2 3">
    <name type="scientific">Monilinia laxa</name>
    <name type="common">Brown rot fungus</name>
    <name type="synonym">Sclerotinia laxa</name>
    <dbReference type="NCBI Taxonomy" id="61186"/>
    <lineage>
        <taxon>Eukaryota</taxon>
        <taxon>Fungi</taxon>
        <taxon>Dikarya</taxon>
        <taxon>Ascomycota</taxon>
        <taxon>Pezizomycotina</taxon>
        <taxon>Leotiomycetes</taxon>
        <taxon>Helotiales</taxon>
        <taxon>Sclerotiniaceae</taxon>
        <taxon>Monilinia</taxon>
    </lineage>
</organism>
<dbReference type="OrthoDB" id="4232400at2759"/>
<accession>A0A5N6K7D1</accession>
<feature type="region of interest" description="Disordered" evidence="1">
    <location>
        <begin position="30"/>
        <end position="60"/>
    </location>
</feature>